<gene>
    <name evidence="1" type="ORF">HDA43_003814</name>
</gene>
<dbReference type="RefSeq" id="WP_281395422.1">
    <property type="nucleotide sequence ID" value="NZ_JACCCO010000002.1"/>
</dbReference>
<sequence>MADDKIVINVMSGVGGDDLRRTLATDAPIVRAIPLSPIHAG</sequence>
<name>A0A852V2P1_9ACTN</name>
<proteinExistence type="predicted"/>
<dbReference type="AlphaFoldDB" id="A0A852V2P1"/>
<evidence type="ECO:0000313" key="2">
    <source>
        <dbReference type="Proteomes" id="UP000576393"/>
    </source>
</evidence>
<dbReference type="Proteomes" id="UP000576393">
    <property type="component" value="Unassembled WGS sequence"/>
</dbReference>
<comment type="caution">
    <text evidence="1">The sequence shown here is derived from an EMBL/GenBank/DDBJ whole genome shotgun (WGS) entry which is preliminary data.</text>
</comment>
<reference evidence="1 2" key="1">
    <citation type="submission" date="2020-07" db="EMBL/GenBank/DDBJ databases">
        <title>Sequencing the genomes of 1000 actinobacteria strains.</title>
        <authorList>
            <person name="Klenk H.-P."/>
        </authorList>
    </citation>
    <scope>NUCLEOTIDE SEQUENCE [LARGE SCALE GENOMIC DNA]</scope>
    <source>
        <strain evidence="1 2">DSM 45763</strain>
    </source>
</reference>
<evidence type="ECO:0000313" key="1">
    <source>
        <dbReference type="EMBL" id="NYF41613.1"/>
    </source>
</evidence>
<organism evidence="1 2">
    <name type="scientific">Streptosporangium sandarakinum</name>
    <dbReference type="NCBI Taxonomy" id="1260955"/>
    <lineage>
        <taxon>Bacteria</taxon>
        <taxon>Bacillati</taxon>
        <taxon>Actinomycetota</taxon>
        <taxon>Actinomycetes</taxon>
        <taxon>Streptosporangiales</taxon>
        <taxon>Streptosporangiaceae</taxon>
        <taxon>Streptosporangium</taxon>
    </lineage>
</organism>
<protein>
    <submittedName>
        <fullName evidence="1">Pyrroline-5-carboxylate reductase</fullName>
    </submittedName>
</protein>
<keyword evidence="2" id="KW-1185">Reference proteome</keyword>
<dbReference type="EMBL" id="JACCCO010000002">
    <property type="protein sequence ID" value="NYF41613.1"/>
    <property type="molecule type" value="Genomic_DNA"/>
</dbReference>
<accession>A0A852V2P1</accession>